<evidence type="ECO:0000256" key="1">
    <source>
        <dbReference type="ARBA" id="ARBA00004651"/>
    </source>
</evidence>
<feature type="transmembrane region" description="Helical" evidence="6">
    <location>
        <begin position="26"/>
        <end position="44"/>
    </location>
</feature>
<evidence type="ECO:0000313" key="9">
    <source>
        <dbReference type="Proteomes" id="UP001202922"/>
    </source>
</evidence>
<feature type="transmembrane region" description="Helical" evidence="6">
    <location>
        <begin position="156"/>
        <end position="177"/>
    </location>
</feature>
<keyword evidence="5 6" id="KW-0472">Membrane</keyword>
<dbReference type="PROSITE" id="PS51257">
    <property type="entry name" value="PROKAR_LIPOPROTEIN"/>
    <property type="match status" value="1"/>
</dbReference>
<dbReference type="EMBL" id="JAKZBV010000001">
    <property type="protein sequence ID" value="MCH6468649.1"/>
    <property type="molecule type" value="Genomic_DNA"/>
</dbReference>
<feature type="transmembrane region" description="Helical" evidence="6">
    <location>
        <begin position="189"/>
        <end position="211"/>
    </location>
</feature>
<keyword evidence="4 6" id="KW-1133">Transmembrane helix</keyword>
<feature type="transmembrane region" description="Helical" evidence="6">
    <location>
        <begin position="96"/>
        <end position="115"/>
    </location>
</feature>
<feature type="transmembrane region" description="Helical" evidence="6">
    <location>
        <begin position="121"/>
        <end position="144"/>
    </location>
</feature>
<dbReference type="Proteomes" id="UP001202922">
    <property type="component" value="Unassembled WGS sequence"/>
</dbReference>
<dbReference type="Gene3D" id="1.20.1250.20">
    <property type="entry name" value="MFS general substrate transporter like domains"/>
    <property type="match status" value="2"/>
</dbReference>
<dbReference type="SUPFAM" id="SSF103473">
    <property type="entry name" value="MFS general substrate transporter"/>
    <property type="match status" value="1"/>
</dbReference>
<feature type="transmembrane region" description="Helical" evidence="6">
    <location>
        <begin position="344"/>
        <end position="365"/>
    </location>
</feature>
<evidence type="ECO:0000256" key="2">
    <source>
        <dbReference type="ARBA" id="ARBA00022448"/>
    </source>
</evidence>
<dbReference type="RefSeq" id="WP_241050550.1">
    <property type="nucleotide sequence ID" value="NZ_JAKZBV010000001.1"/>
</dbReference>
<accession>A0ABS9TW46</accession>
<feature type="transmembrane region" description="Helical" evidence="6">
    <location>
        <begin position="377"/>
        <end position="403"/>
    </location>
</feature>
<dbReference type="CDD" id="cd17319">
    <property type="entry name" value="MFS_ExuT_GudP_like"/>
    <property type="match status" value="1"/>
</dbReference>
<dbReference type="PANTHER" id="PTHR43791:SF36">
    <property type="entry name" value="TRANSPORTER, PUTATIVE (AFU_ORTHOLOGUE AFUA_6G08340)-RELATED"/>
    <property type="match status" value="1"/>
</dbReference>
<dbReference type="InterPro" id="IPR036259">
    <property type="entry name" value="MFS_trans_sf"/>
</dbReference>
<comment type="caution">
    <text evidence="8">The sequence shown here is derived from an EMBL/GenBank/DDBJ whole genome shotgun (WGS) entry which is preliminary data.</text>
</comment>
<dbReference type="InterPro" id="IPR011701">
    <property type="entry name" value="MFS"/>
</dbReference>
<feature type="transmembrane region" description="Helical" evidence="6">
    <location>
        <begin position="254"/>
        <end position="275"/>
    </location>
</feature>
<reference evidence="8 9" key="1">
    <citation type="submission" date="2022-03" db="EMBL/GenBank/DDBJ databases">
        <title>Sinomonas sp. isolated from a soil.</title>
        <authorList>
            <person name="Han J."/>
            <person name="Kim D.-U."/>
        </authorList>
    </citation>
    <scope>NUCLEOTIDE SEQUENCE [LARGE SCALE GENOMIC DNA]</scope>
    <source>
        <strain evidence="8 9">5-5</strain>
    </source>
</reference>
<gene>
    <name evidence="8" type="ORF">L0M17_01385</name>
</gene>
<sequence length="445" mass="47153">MESLNRATKPWQSPPGVAMSGACRKVTLRLIPLLFLAYICNYLDRVNIGFAQLEMGKDLHFSAAAYGLGAGIFFIGYFLLEVPSNLLLQRVGARVWIARIMISWGAISALMLVVHEPWQFYLMRFLLGAAEAGFFPGVILYLTYWYSGPRRARATAFFFTATPVAGIIGGPLSGWILHGLTGIGGLRGWQWLFLIEGAPAVLVGLLVLASLPDRPATAQWLTDAEKSGIQGELDKEASHKPVHSTWSGFKDGRVLLLSAVYFCFVLGSYGIAFWLPAVIKSTGVADPLQVGLLSAIPWAAALVLMVLGARSSDRTGKRRLHVGAAACLGGVGLVIVSVGSANTVLTMLGLALAAAGVFTALPLFWSLPTAFLSAGAAAVGLAVINSLGNLAGFVANFLVGWLVDSTGSSAIATLVLAGFLLIGTILMLLLPRVIADSPSLDARRP</sequence>
<feature type="domain" description="Major facilitator superfamily (MFS) profile" evidence="7">
    <location>
        <begin position="30"/>
        <end position="435"/>
    </location>
</feature>
<evidence type="ECO:0000256" key="5">
    <source>
        <dbReference type="ARBA" id="ARBA00023136"/>
    </source>
</evidence>
<protein>
    <submittedName>
        <fullName evidence="8">MFS transporter</fullName>
    </submittedName>
</protein>
<name>A0ABS9TW46_9MICC</name>
<dbReference type="PANTHER" id="PTHR43791">
    <property type="entry name" value="PERMEASE-RELATED"/>
    <property type="match status" value="1"/>
</dbReference>
<proteinExistence type="predicted"/>
<feature type="transmembrane region" description="Helical" evidence="6">
    <location>
        <begin position="287"/>
        <end position="308"/>
    </location>
</feature>
<evidence type="ECO:0000256" key="4">
    <source>
        <dbReference type="ARBA" id="ARBA00022989"/>
    </source>
</evidence>
<evidence type="ECO:0000313" key="8">
    <source>
        <dbReference type="EMBL" id="MCH6468649.1"/>
    </source>
</evidence>
<feature type="transmembrane region" description="Helical" evidence="6">
    <location>
        <begin position="409"/>
        <end position="430"/>
    </location>
</feature>
<evidence type="ECO:0000259" key="7">
    <source>
        <dbReference type="PROSITE" id="PS50850"/>
    </source>
</evidence>
<dbReference type="Pfam" id="PF07690">
    <property type="entry name" value="MFS_1"/>
    <property type="match status" value="1"/>
</dbReference>
<comment type="subcellular location">
    <subcellularLocation>
        <location evidence="1">Cell membrane</location>
        <topology evidence="1">Multi-pass membrane protein</topology>
    </subcellularLocation>
</comment>
<keyword evidence="9" id="KW-1185">Reference proteome</keyword>
<organism evidence="8 9">
    <name type="scientific">Sinomonas terrae</name>
    <dbReference type="NCBI Taxonomy" id="2908838"/>
    <lineage>
        <taxon>Bacteria</taxon>
        <taxon>Bacillati</taxon>
        <taxon>Actinomycetota</taxon>
        <taxon>Actinomycetes</taxon>
        <taxon>Micrococcales</taxon>
        <taxon>Micrococcaceae</taxon>
        <taxon>Sinomonas</taxon>
    </lineage>
</organism>
<keyword evidence="3 6" id="KW-0812">Transmembrane</keyword>
<evidence type="ECO:0000256" key="3">
    <source>
        <dbReference type="ARBA" id="ARBA00022692"/>
    </source>
</evidence>
<evidence type="ECO:0000256" key="6">
    <source>
        <dbReference type="SAM" id="Phobius"/>
    </source>
</evidence>
<feature type="transmembrane region" description="Helical" evidence="6">
    <location>
        <begin position="64"/>
        <end position="84"/>
    </location>
</feature>
<dbReference type="PROSITE" id="PS50850">
    <property type="entry name" value="MFS"/>
    <property type="match status" value="1"/>
</dbReference>
<feature type="transmembrane region" description="Helical" evidence="6">
    <location>
        <begin position="320"/>
        <end position="338"/>
    </location>
</feature>
<keyword evidence="2" id="KW-0813">Transport</keyword>
<dbReference type="InterPro" id="IPR020846">
    <property type="entry name" value="MFS_dom"/>
</dbReference>